<accession>A0A7C3WM50</accession>
<dbReference type="AlphaFoldDB" id="A0A7C3WM50"/>
<gene>
    <name evidence="1" type="ORF">ENV35_04235</name>
</gene>
<proteinExistence type="predicted"/>
<sequence>MKIKQFLEDVEPKIEDSDVLEAIGLIKERAPGLLEDRIGYLKDRNLEFYDDDKWCFYIGLDKIQCRGSEVVSISLSVSPEIWLEMRKKYD</sequence>
<dbReference type="EMBL" id="DTGA01000097">
    <property type="protein sequence ID" value="HGB31066.1"/>
    <property type="molecule type" value="Genomic_DNA"/>
</dbReference>
<evidence type="ECO:0000313" key="1">
    <source>
        <dbReference type="EMBL" id="HGB31066.1"/>
    </source>
</evidence>
<reference evidence="1" key="1">
    <citation type="journal article" date="2020" name="mSystems">
        <title>Genome- and Community-Level Interaction Insights into Carbon Utilization and Element Cycling Functions of Hydrothermarchaeota in Hydrothermal Sediment.</title>
        <authorList>
            <person name="Zhou Z."/>
            <person name="Liu Y."/>
            <person name="Xu W."/>
            <person name="Pan J."/>
            <person name="Luo Z.H."/>
            <person name="Li M."/>
        </authorList>
    </citation>
    <scope>NUCLEOTIDE SEQUENCE [LARGE SCALE GENOMIC DNA]</scope>
    <source>
        <strain evidence="1">SpSt-751</strain>
    </source>
</reference>
<protein>
    <submittedName>
        <fullName evidence="1">Uncharacterized protein</fullName>
    </submittedName>
</protein>
<organism evidence="1">
    <name type="scientific">Dictyoglomus turgidum</name>
    <dbReference type="NCBI Taxonomy" id="513050"/>
    <lineage>
        <taxon>Bacteria</taxon>
        <taxon>Pseudomonadati</taxon>
        <taxon>Dictyoglomota</taxon>
        <taxon>Dictyoglomia</taxon>
        <taxon>Dictyoglomales</taxon>
        <taxon>Dictyoglomaceae</taxon>
        <taxon>Dictyoglomus</taxon>
    </lineage>
</organism>
<comment type="caution">
    <text evidence="1">The sequence shown here is derived from an EMBL/GenBank/DDBJ whole genome shotgun (WGS) entry which is preliminary data.</text>
</comment>
<name>A0A7C3WM50_9BACT</name>